<dbReference type="Proteomes" id="UP001332243">
    <property type="component" value="Unassembled WGS sequence"/>
</dbReference>
<accession>A0ABU7RLZ4</accession>
<sequence>MGMDQRQRYDTAVAPRLEPGERILALSEVKRPHGLAPAPPPPAPRPQSGDGARVAAMTVAGAALSGVEFVDNIGGGGPTDWLVRLLFGRAARGRLDSVAADYLRAVPTDTKLLAVVTDRRLLVARIGRSNAMWPFGGDGRPLVPAKLKPLWSVSRAEVTGARRRWHRLHGARLRVTFRDGSWLEFTGPLRLGRRRAAELRDALTT</sequence>
<evidence type="ECO:0000256" key="1">
    <source>
        <dbReference type="SAM" id="MobiDB-lite"/>
    </source>
</evidence>
<keyword evidence="3" id="KW-1185">Reference proteome</keyword>
<feature type="region of interest" description="Disordered" evidence="1">
    <location>
        <begin position="28"/>
        <end position="51"/>
    </location>
</feature>
<dbReference type="RefSeq" id="WP_331212637.1">
    <property type="nucleotide sequence ID" value="NZ_JAZGQK010000002.1"/>
</dbReference>
<name>A0ABU7RLZ4_9ACTN</name>
<gene>
    <name evidence="2" type="ORF">V1633_03380</name>
</gene>
<comment type="caution">
    <text evidence="2">The sequence shown here is derived from an EMBL/GenBank/DDBJ whole genome shotgun (WGS) entry which is preliminary data.</text>
</comment>
<evidence type="ECO:0000313" key="2">
    <source>
        <dbReference type="EMBL" id="MEE6257531.1"/>
    </source>
</evidence>
<protein>
    <submittedName>
        <fullName evidence="2">Uncharacterized protein</fullName>
    </submittedName>
</protein>
<reference evidence="2 3" key="1">
    <citation type="submission" date="2024-01" db="EMBL/GenBank/DDBJ databases">
        <title>Genome insights into Plantactinospora sonchi sp. nov.</title>
        <authorList>
            <person name="Wang L."/>
        </authorList>
    </citation>
    <scope>NUCLEOTIDE SEQUENCE [LARGE SCALE GENOMIC DNA]</scope>
    <source>
        <strain evidence="2 3">NEAU-QY2</strain>
    </source>
</reference>
<dbReference type="EMBL" id="JAZGQK010000002">
    <property type="protein sequence ID" value="MEE6257531.1"/>
    <property type="molecule type" value="Genomic_DNA"/>
</dbReference>
<organism evidence="2 3">
    <name type="scientific">Plantactinospora sonchi</name>
    <dbReference type="NCBI Taxonomy" id="1544735"/>
    <lineage>
        <taxon>Bacteria</taxon>
        <taxon>Bacillati</taxon>
        <taxon>Actinomycetota</taxon>
        <taxon>Actinomycetes</taxon>
        <taxon>Micromonosporales</taxon>
        <taxon>Micromonosporaceae</taxon>
        <taxon>Plantactinospora</taxon>
    </lineage>
</organism>
<evidence type="ECO:0000313" key="3">
    <source>
        <dbReference type="Proteomes" id="UP001332243"/>
    </source>
</evidence>
<proteinExistence type="predicted"/>